<name>A0A4V1BDL5_9ACTN</name>
<protein>
    <recommendedName>
        <fullName evidence="7">Bifunctional glutamine synthetase adenylyltransferase/adenylyl-removing enzyme</fullName>
    </recommendedName>
    <alternativeName>
        <fullName evidence="7">ATP:glutamine synthetase adenylyltransferase</fullName>
    </alternativeName>
    <alternativeName>
        <fullName evidence="7">ATase</fullName>
    </alternativeName>
    <domain>
        <recommendedName>
            <fullName evidence="7">Glutamine synthetase adenylyl-L-tyrosine phosphorylase</fullName>
            <ecNumber evidence="7">2.7.7.89</ecNumber>
        </recommendedName>
        <alternativeName>
            <fullName evidence="7">Adenylyl removase</fullName>
            <shortName evidence="7">AR</shortName>
            <shortName evidence="7">AT-N</shortName>
        </alternativeName>
    </domain>
    <domain>
        <recommendedName>
            <fullName evidence="7">Glutamine synthetase adenylyl transferase</fullName>
            <ecNumber evidence="7">2.7.7.42</ecNumber>
        </recommendedName>
        <alternativeName>
            <fullName evidence="7">Adenylyl transferase</fullName>
            <shortName evidence="7">AT</shortName>
            <shortName evidence="7">AT-C</shortName>
        </alternativeName>
    </domain>
</protein>
<evidence type="ECO:0000313" key="11">
    <source>
        <dbReference type="Proteomes" id="UP000294894"/>
    </source>
</evidence>
<dbReference type="EC" id="2.7.7.89" evidence="7"/>
<evidence type="ECO:0000256" key="5">
    <source>
        <dbReference type="ARBA" id="ARBA00022842"/>
    </source>
</evidence>
<keyword evidence="5 7" id="KW-0460">Magnesium</keyword>
<keyword evidence="3 7" id="KW-0547">Nucleotide-binding</keyword>
<dbReference type="Proteomes" id="UP000294894">
    <property type="component" value="Chromosome"/>
</dbReference>
<dbReference type="InterPro" id="IPR043519">
    <property type="entry name" value="NT_sf"/>
</dbReference>
<evidence type="ECO:0000256" key="7">
    <source>
        <dbReference type="HAMAP-Rule" id="MF_00802"/>
    </source>
</evidence>
<dbReference type="GO" id="GO:0005829">
    <property type="term" value="C:cytosol"/>
    <property type="evidence" value="ECO:0007669"/>
    <property type="project" value="TreeGrafter"/>
</dbReference>
<comment type="cofactor">
    <cofactor evidence="7">
        <name>Mg(2+)</name>
        <dbReference type="ChEBI" id="CHEBI:18420"/>
    </cofactor>
</comment>
<dbReference type="RefSeq" id="WP_135074261.1">
    <property type="nucleotide sequence ID" value="NZ_CP038267.1"/>
</dbReference>
<feature type="domain" description="Glutamate-ammonia ligase adenylyltransferase repeated" evidence="8">
    <location>
        <begin position="589"/>
        <end position="824"/>
    </location>
</feature>
<dbReference type="PANTHER" id="PTHR30621:SF0">
    <property type="entry name" value="BIFUNCTIONAL GLUTAMINE SYNTHETASE ADENYLYLTRANSFERASE_ADENYLYL-REMOVING ENZYME"/>
    <property type="match status" value="1"/>
</dbReference>
<proteinExistence type="inferred from homology"/>
<comment type="catalytic activity">
    <reaction evidence="7">
        <text>[glutamine synthetase]-L-tyrosine + ATP = [glutamine synthetase]-O(4)-(5'-adenylyl)-L-tyrosine + diphosphate</text>
        <dbReference type="Rhea" id="RHEA:18589"/>
        <dbReference type="Rhea" id="RHEA-COMP:10660"/>
        <dbReference type="Rhea" id="RHEA-COMP:10661"/>
        <dbReference type="ChEBI" id="CHEBI:30616"/>
        <dbReference type="ChEBI" id="CHEBI:33019"/>
        <dbReference type="ChEBI" id="CHEBI:46858"/>
        <dbReference type="ChEBI" id="CHEBI:83624"/>
        <dbReference type="EC" id="2.7.7.42"/>
    </reaction>
</comment>
<keyword evidence="2 7" id="KW-0548">Nucleotidyltransferase</keyword>
<dbReference type="Gene3D" id="3.30.460.10">
    <property type="entry name" value="Beta Polymerase, domain 2"/>
    <property type="match status" value="2"/>
</dbReference>
<evidence type="ECO:0000313" key="10">
    <source>
        <dbReference type="EMBL" id="QBR91542.1"/>
    </source>
</evidence>
<dbReference type="CDD" id="cd05401">
    <property type="entry name" value="NT_GlnE_GlnD_like"/>
    <property type="match status" value="2"/>
</dbReference>
<keyword evidence="4 7" id="KW-0067">ATP-binding</keyword>
<dbReference type="Gene3D" id="1.20.120.330">
    <property type="entry name" value="Nucleotidyltransferases domain 2"/>
    <property type="match status" value="2"/>
</dbReference>
<feature type="region of interest" description="Adenylyl transferase" evidence="7">
    <location>
        <begin position="496"/>
        <end position="991"/>
    </location>
</feature>
<comment type="catalytic activity">
    <reaction evidence="7">
        <text>[glutamine synthetase]-O(4)-(5'-adenylyl)-L-tyrosine + phosphate = [glutamine synthetase]-L-tyrosine + ADP</text>
        <dbReference type="Rhea" id="RHEA:43716"/>
        <dbReference type="Rhea" id="RHEA-COMP:10660"/>
        <dbReference type="Rhea" id="RHEA-COMP:10661"/>
        <dbReference type="ChEBI" id="CHEBI:43474"/>
        <dbReference type="ChEBI" id="CHEBI:46858"/>
        <dbReference type="ChEBI" id="CHEBI:83624"/>
        <dbReference type="ChEBI" id="CHEBI:456216"/>
        <dbReference type="EC" id="2.7.7.89"/>
    </reaction>
</comment>
<sequence>MSRPDRSRGVLVRAGFTDTDRATALLDQLGERADPLVPLLGRTADPDLALSGLLRVAEALPDPVAMLTEVADDEGTAMRLLSVLGMSTALTDHLVRHPEQWQELTDPTLGSTRAPLFAVREGLLAAVGADPCDPMPLATLPRAEALDALRVEYRRVLLRLAARDLAHDQGVDDTAAELSDLAAAALDAALAIARGIVGEDSRQARLAVVAMGKCGGHELNYVSDVDVIYVFEPVEGAQEDVAARVASQLAGHLMRACSEHTPEGTLWEVDANLRPEGKSGPLVRTLASHRGYYERWAKTWEFQALLKARPVAGDLELGRDYAAMVAPMVWQASQREGFVEDVQAMRRRVLDHIPAHQAERQLKLGSGGLRDVEFAVQLMQLVHGRTDERLRVPTTLSALAELTHGGYVGRPDGEALHEAYAFLRTLEHRIQLHQLRRTHVVPEDDVALRRLGRSMGHFTDAVAGLDREWQHHRREVRRLHEKLFYRPLLAAVARIPGEGARLSPEEASARMAALGYADPRAALRHLEALTAGVSRAAAIQRTLLPAMLEWFADCPDPDAGLFGFRRLSDHLGGTPWFLATLRDEGQVAQRLATILATSRYATDLLEREPQGVRMLGQDLAPLSAEALTAEMTATGSRHTVPEDAVRGIRAIRRRELLRIASGDLLGETDVAAVGMGLSRLTDATLEATLQVAERAVRSQRGTDEAPTAMAIVAMGRYGGFELAYGSDADVLFVHDPRPGADPQEASGYAIAVANELRRLLAAPGPDPVLTVDADLRPEGKQGPLVRSLDSYAAYYAKWSRVWEAQALLRADAVVGDEDLRRRFTDLIDPLRFPAGGLEQEDVVEIRRIKARVDTERLPRGADRNTHLKLGRGGLADIEWTVQLLQLRHGAEVAGLRTTRTLEALEAAREAGLLADADARVLAGGWRSVSRIRNAITLVRGKAADQLPRDTREKAAVSITVGYPPGGSDEMVNDYLRRTRRTHAVVDRVFWG</sequence>
<dbReference type="PANTHER" id="PTHR30621">
    <property type="entry name" value="GLUTAMINE SYNTHETASE ADENYLYLTRANSFERASE"/>
    <property type="match status" value="1"/>
</dbReference>
<dbReference type="GO" id="GO:0008882">
    <property type="term" value="F:[glutamate-ammonia-ligase] adenylyltransferase activity"/>
    <property type="evidence" value="ECO:0007669"/>
    <property type="project" value="UniProtKB-UniRule"/>
</dbReference>
<evidence type="ECO:0000256" key="4">
    <source>
        <dbReference type="ARBA" id="ARBA00022840"/>
    </source>
</evidence>
<feature type="domain" description="Glutamate-ammonia ligase adenylyltransferase repeated" evidence="8">
    <location>
        <begin position="79"/>
        <end position="319"/>
    </location>
</feature>
<comment type="function">
    <text evidence="7">Involved in the regulation of glutamine synthetase GlnA, a key enzyme in the process to assimilate ammonia. When cellular nitrogen levels are high, the C-terminal adenylyl transferase (AT) inactivates GlnA by covalent transfer of an adenylyl group from ATP to specific tyrosine residue of GlnA, thus reducing its activity. Conversely, when nitrogen levels are low, the N-terminal adenylyl removase (AR) activates GlnA by removing the adenylyl group by phosphorolysis, increasing its activity. The regulatory region of GlnE binds the signal transduction protein PII (GlnB) which indicates the nitrogen status of the cell.</text>
</comment>
<evidence type="ECO:0000256" key="6">
    <source>
        <dbReference type="ARBA" id="ARBA00023268"/>
    </source>
</evidence>
<dbReference type="GO" id="GO:0000287">
    <property type="term" value="F:magnesium ion binding"/>
    <property type="evidence" value="ECO:0007669"/>
    <property type="project" value="UniProtKB-UniRule"/>
</dbReference>
<accession>A0A4V1BDL5</accession>
<dbReference type="GO" id="GO:0047388">
    <property type="term" value="F:[glutamine synthetase]-adenylyl-L-tyrosine phosphorylase activity"/>
    <property type="evidence" value="ECO:0007669"/>
    <property type="project" value="UniProtKB-EC"/>
</dbReference>
<reference evidence="10 11" key="1">
    <citation type="submission" date="2019-03" db="EMBL/GenBank/DDBJ databases">
        <title>Three New Species of Nocardioides, Nocardioides euryhalodurans sp. nov., Nocardioides seonyuensis sp. nov. and Nocardioides eburneoflavus sp. nov., Iolated from Soil.</title>
        <authorList>
            <person name="Roh S.G."/>
            <person name="Lee C."/>
            <person name="Kim M.-K."/>
            <person name="Kim S.B."/>
        </authorList>
    </citation>
    <scope>NUCLEOTIDE SEQUENCE [LARGE SCALE GENOMIC DNA]</scope>
    <source>
        <strain evidence="10 11">MMS17-SY117</strain>
    </source>
</reference>
<evidence type="ECO:0000256" key="3">
    <source>
        <dbReference type="ARBA" id="ARBA00022741"/>
    </source>
</evidence>
<keyword evidence="1 7" id="KW-0808">Transferase</keyword>
<dbReference type="Pfam" id="PF03710">
    <property type="entry name" value="GlnE"/>
    <property type="match status" value="2"/>
</dbReference>
<dbReference type="InterPro" id="IPR023057">
    <property type="entry name" value="GlnE"/>
</dbReference>
<dbReference type="SUPFAM" id="SSF81301">
    <property type="entry name" value="Nucleotidyltransferase"/>
    <property type="match status" value="2"/>
</dbReference>
<feature type="domain" description="PII-uridylyltransferase/Glutamine-synthetase adenylyltransferase" evidence="9">
    <location>
        <begin position="847"/>
        <end position="988"/>
    </location>
</feature>
<dbReference type="InterPro" id="IPR005190">
    <property type="entry name" value="GlnE_rpt_dom"/>
</dbReference>
<dbReference type="EC" id="2.7.7.42" evidence="7"/>
<keyword evidence="11" id="KW-1185">Reference proteome</keyword>
<gene>
    <name evidence="7" type="primary">glnE</name>
    <name evidence="10" type="ORF">EXE57_04090</name>
</gene>
<dbReference type="KEGG" id="noy:EXE57_04090"/>
<dbReference type="GO" id="GO:0000820">
    <property type="term" value="P:regulation of glutamine family amino acid metabolic process"/>
    <property type="evidence" value="ECO:0007669"/>
    <property type="project" value="UniProtKB-UniRule"/>
</dbReference>
<keyword evidence="6 7" id="KW-0511">Multifunctional enzyme</keyword>
<dbReference type="InterPro" id="IPR013546">
    <property type="entry name" value="PII_UdlTrfase/GS_AdlTrfase"/>
</dbReference>
<dbReference type="Pfam" id="PF08335">
    <property type="entry name" value="GlnD_UR_UTase"/>
    <property type="match status" value="2"/>
</dbReference>
<dbReference type="EMBL" id="CP038267">
    <property type="protein sequence ID" value="QBR91542.1"/>
    <property type="molecule type" value="Genomic_DNA"/>
</dbReference>
<dbReference type="OrthoDB" id="9759366at2"/>
<evidence type="ECO:0000256" key="2">
    <source>
        <dbReference type="ARBA" id="ARBA00022695"/>
    </source>
</evidence>
<dbReference type="HAMAP" id="MF_00802">
    <property type="entry name" value="GlnE"/>
    <property type="match status" value="1"/>
</dbReference>
<dbReference type="SUPFAM" id="SSF81593">
    <property type="entry name" value="Nucleotidyltransferase substrate binding subunit/domain"/>
    <property type="match status" value="2"/>
</dbReference>
<evidence type="ECO:0000259" key="9">
    <source>
        <dbReference type="Pfam" id="PF08335"/>
    </source>
</evidence>
<organism evidence="10 11">
    <name type="scientific">Nocardioides euryhalodurans</name>
    <dbReference type="NCBI Taxonomy" id="2518370"/>
    <lineage>
        <taxon>Bacteria</taxon>
        <taxon>Bacillati</taxon>
        <taxon>Actinomycetota</taxon>
        <taxon>Actinomycetes</taxon>
        <taxon>Propionibacteriales</taxon>
        <taxon>Nocardioidaceae</taxon>
        <taxon>Nocardioides</taxon>
    </lineage>
</organism>
<evidence type="ECO:0000259" key="8">
    <source>
        <dbReference type="Pfam" id="PF03710"/>
    </source>
</evidence>
<dbReference type="AlphaFoldDB" id="A0A4V1BDL5"/>
<evidence type="ECO:0000256" key="1">
    <source>
        <dbReference type="ARBA" id="ARBA00022679"/>
    </source>
</evidence>
<dbReference type="GO" id="GO:0005524">
    <property type="term" value="F:ATP binding"/>
    <property type="evidence" value="ECO:0007669"/>
    <property type="project" value="UniProtKB-UniRule"/>
</dbReference>
<feature type="region of interest" description="Adenylyl removase" evidence="7">
    <location>
        <begin position="1"/>
        <end position="488"/>
    </location>
</feature>
<feature type="domain" description="PII-uridylyltransferase/Glutamine-synthetase adenylyltransferase" evidence="9">
    <location>
        <begin position="344"/>
        <end position="484"/>
    </location>
</feature>
<dbReference type="NCBIfam" id="NF010707">
    <property type="entry name" value="PRK14109.1"/>
    <property type="match status" value="1"/>
</dbReference>
<comment type="similarity">
    <text evidence="7">Belongs to the GlnE family.</text>
</comment>